<reference evidence="1" key="2">
    <citation type="submission" date="2020-09" db="EMBL/GenBank/DDBJ databases">
        <authorList>
            <person name="Sun Q."/>
            <person name="Sedlacek I."/>
        </authorList>
    </citation>
    <scope>NUCLEOTIDE SEQUENCE</scope>
    <source>
        <strain evidence="1">CCM 7905</strain>
    </source>
</reference>
<proteinExistence type="predicted"/>
<dbReference type="EMBL" id="BMCU01000001">
    <property type="protein sequence ID" value="GGF96030.1"/>
    <property type="molecule type" value="Genomic_DNA"/>
</dbReference>
<name>A0A917CRB9_9NOCA</name>
<comment type="caution">
    <text evidence="1">The sequence shown here is derived from an EMBL/GenBank/DDBJ whole genome shotgun (WGS) entry which is preliminary data.</text>
</comment>
<organism evidence="1 2">
    <name type="scientific">Rhodococcoides trifolii</name>
    <dbReference type="NCBI Taxonomy" id="908250"/>
    <lineage>
        <taxon>Bacteria</taxon>
        <taxon>Bacillati</taxon>
        <taxon>Actinomycetota</taxon>
        <taxon>Actinomycetes</taxon>
        <taxon>Mycobacteriales</taxon>
        <taxon>Nocardiaceae</taxon>
        <taxon>Rhodococcoides</taxon>
    </lineage>
</organism>
<evidence type="ECO:0000313" key="2">
    <source>
        <dbReference type="Proteomes" id="UP000654257"/>
    </source>
</evidence>
<dbReference type="AlphaFoldDB" id="A0A917CRB9"/>
<evidence type="ECO:0000313" key="1">
    <source>
        <dbReference type="EMBL" id="GGF96030.1"/>
    </source>
</evidence>
<dbReference type="Proteomes" id="UP000654257">
    <property type="component" value="Unassembled WGS sequence"/>
</dbReference>
<reference evidence="1" key="1">
    <citation type="journal article" date="2014" name="Int. J. Syst. Evol. Microbiol.">
        <title>Complete genome sequence of Corynebacterium casei LMG S-19264T (=DSM 44701T), isolated from a smear-ripened cheese.</title>
        <authorList>
            <consortium name="US DOE Joint Genome Institute (JGI-PGF)"/>
            <person name="Walter F."/>
            <person name="Albersmeier A."/>
            <person name="Kalinowski J."/>
            <person name="Ruckert C."/>
        </authorList>
    </citation>
    <scope>NUCLEOTIDE SEQUENCE</scope>
    <source>
        <strain evidence="1">CCM 7905</strain>
    </source>
</reference>
<sequence>MSIYIDIMTDSRTLAESAGAADPAEGLRAVMALRRLADRLEAVQVSNARDQGWSWQAIAESLDVSRQAVHHKYNRRIH</sequence>
<accession>A0A917CRB9</accession>
<keyword evidence="2" id="KW-1185">Reference proteome</keyword>
<gene>
    <name evidence="1" type="ORF">GCM10007304_07450</name>
</gene>
<evidence type="ECO:0008006" key="3">
    <source>
        <dbReference type="Google" id="ProtNLM"/>
    </source>
</evidence>
<protein>
    <recommendedName>
        <fullName evidence="3">Helix-turn-helix domain-containing protein</fullName>
    </recommendedName>
</protein>